<dbReference type="VEuPathDB" id="VectorBase:AFAF020949"/>
<dbReference type="AlphaFoldDB" id="A0A182R160"/>
<accession>A0A182R160</accession>
<organism evidence="2 3">
    <name type="scientific">Anopheles farauti</name>
    <dbReference type="NCBI Taxonomy" id="69004"/>
    <lineage>
        <taxon>Eukaryota</taxon>
        <taxon>Metazoa</taxon>
        <taxon>Ecdysozoa</taxon>
        <taxon>Arthropoda</taxon>
        <taxon>Hexapoda</taxon>
        <taxon>Insecta</taxon>
        <taxon>Pterygota</taxon>
        <taxon>Neoptera</taxon>
        <taxon>Endopterygota</taxon>
        <taxon>Diptera</taxon>
        <taxon>Nematocera</taxon>
        <taxon>Culicoidea</taxon>
        <taxon>Culicidae</taxon>
        <taxon>Anophelinae</taxon>
        <taxon>Anopheles</taxon>
    </lineage>
</organism>
<feature type="region of interest" description="Disordered" evidence="1">
    <location>
        <begin position="1"/>
        <end position="53"/>
    </location>
</feature>
<keyword evidence="3" id="KW-1185">Reference proteome</keyword>
<reference evidence="2" key="2">
    <citation type="submission" date="2020-05" db="UniProtKB">
        <authorList>
            <consortium name="EnsemblMetazoa"/>
        </authorList>
    </citation>
    <scope>IDENTIFICATION</scope>
    <source>
        <strain evidence="2">FAR1</strain>
    </source>
</reference>
<evidence type="ECO:0000313" key="3">
    <source>
        <dbReference type="Proteomes" id="UP000075886"/>
    </source>
</evidence>
<protein>
    <submittedName>
        <fullName evidence="2">Uncharacterized protein</fullName>
    </submittedName>
</protein>
<dbReference type="Proteomes" id="UP000075886">
    <property type="component" value="Unassembled WGS sequence"/>
</dbReference>
<reference evidence="3" key="1">
    <citation type="submission" date="2014-01" db="EMBL/GenBank/DDBJ databases">
        <title>The Genome Sequence of Anopheles farauti FAR1 (V2).</title>
        <authorList>
            <consortium name="The Broad Institute Genomics Platform"/>
            <person name="Neafsey D.E."/>
            <person name="Besansky N."/>
            <person name="Howell P."/>
            <person name="Walton C."/>
            <person name="Young S.K."/>
            <person name="Zeng Q."/>
            <person name="Gargeya S."/>
            <person name="Fitzgerald M."/>
            <person name="Haas B."/>
            <person name="Abouelleil A."/>
            <person name="Allen A.W."/>
            <person name="Alvarado L."/>
            <person name="Arachchi H.M."/>
            <person name="Berlin A.M."/>
            <person name="Chapman S.B."/>
            <person name="Gainer-Dewar J."/>
            <person name="Goldberg J."/>
            <person name="Griggs A."/>
            <person name="Gujja S."/>
            <person name="Hansen M."/>
            <person name="Howarth C."/>
            <person name="Imamovic A."/>
            <person name="Ireland A."/>
            <person name="Larimer J."/>
            <person name="McCowan C."/>
            <person name="Murphy C."/>
            <person name="Pearson M."/>
            <person name="Poon T.W."/>
            <person name="Priest M."/>
            <person name="Roberts A."/>
            <person name="Saif S."/>
            <person name="Shea T."/>
            <person name="Sisk P."/>
            <person name="Sykes S."/>
            <person name="Wortman J."/>
            <person name="Nusbaum C."/>
            <person name="Birren B."/>
        </authorList>
    </citation>
    <scope>NUCLEOTIDE SEQUENCE [LARGE SCALE GENOMIC DNA]</scope>
    <source>
        <strain evidence="3">FAR1</strain>
    </source>
</reference>
<dbReference type="EMBL" id="AXCN02001948">
    <property type="status" value="NOT_ANNOTATED_CDS"/>
    <property type="molecule type" value="Genomic_DNA"/>
</dbReference>
<sequence>MEASYQKPLDPALPRSVTDRDASSTIRQRSGLAGASRCYPQKADGANGTKNGEVVNDRATSAIGLEQAQSRNELRRRKLLLQLELLELEKAEEEVTTSSKMKEAEAWYQATDRLGASAKDKKYYPSACAMRTGNPPPGYDRRWTWDPNFRDWVQSLEDSVQKSEQNKYSALGVQDERTVMTCQPKVMTCLLTVLTYVNGHVGTHYLYKFYRL</sequence>
<evidence type="ECO:0000313" key="2">
    <source>
        <dbReference type="EnsemblMetazoa" id="AFAF020949-PA"/>
    </source>
</evidence>
<proteinExistence type="predicted"/>
<dbReference type="EnsemblMetazoa" id="AFAF020949-RA">
    <property type="protein sequence ID" value="AFAF020949-PA"/>
    <property type="gene ID" value="AFAF020949"/>
</dbReference>
<evidence type="ECO:0000256" key="1">
    <source>
        <dbReference type="SAM" id="MobiDB-lite"/>
    </source>
</evidence>
<name>A0A182R160_9DIPT</name>